<dbReference type="EMBL" id="FTOL01000010">
    <property type="protein sequence ID" value="SIT22522.1"/>
    <property type="molecule type" value="Genomic_DNA"/>
</dbReference>
<dbReference type="InterPro" id="IPR001789">
    <property type="entry name" value="Sig_transdc_resp-reg_receiver"/>
</dbReference>
<dbReference type="GO" id="GO:0032993">
    <property type="term" value="C:protein-DNA complex"/>
    <property type="evidence" value="ECO:0007669"/>
    <property type="project" value="TreeGrafter"/>
</dbReference>
<evidence type="ECO:0000256" key="1">
    <source>
        <dbReference type="ARBA" id="ARBA00022553"/>
    </source>
</evidence>
<dbReference type="PANTHER" id="PTHR48111">
    <property type="entry name" value="REGULATOR OF RPOS"/>
    <property type="match status" value="1"/>
</dbReference>
<dbReference type="Pfam" id="PF00486">
    <property type="entry name" value="Trans_reg_C"/>
    <property type="match status" value="1"/>
</dbReference>
<evidence type="ECO:0000313" key="9">
    <source>
        <dbReference type="Proteomes" id="UP000186744"/>
    </source>
</evidence>
<keyword evidence="2" id="KW-0902">Two-component regulatory system</keyword>
<feature type="domain" description="Response regulatory" evidence="6">
    <location>
        <begin position="21"/>
        <end position="136"/>
    </location>
</feature>
<feature type="domain" description="OmpR/PhoB-type" evidence="7">
    <location>
        <begin position="145"/>
        <end position="242"/>
    </location>
</feature>
<dbReference type="Pfam" id="PF00072">
    <property type="entry name" value="Response_reg"/>
    <property type="match status" value="1"/>
</dbReference>
<dbReference type="PROSITE" id="PS50110">
    <property type="entry name" value="RESPONSE_REGULATORY"/>
    <property type="match status" value="1"/>
</dbReference>
<dbReference type="Gene3D" id="6.10.250.690">
    <property type="match status" value="1"/>
</dbReference>
<dbReference type="SUPFAM" id="SSF52172">
    <property type="entry name" value="CheY-like"/>
    <property type="match status" value="1"/>
</dbReference>
<organism evidence="8 9">
    <name type="scientific">Chryseobacterium ureilyticum</name>
    <dbReference type="NCBI Taxonomy" id="373668"/>
    <lineage>
        <taxon>Bacteria</taxon>
        <taxon>Pseudomonadati</taxon>
        <taxon>Bacteroidota</taxon>
        <taxon>Flavobacteriia</taxon>
        <taxon>Flavobacteriales</taxon>
        <taxon>Weeksellaceae</taxon>
        <taxon>Chryseobacterium group</taxon>
        <taxon>Chryseobacterium</taxon>
    </lineage>
</organism>
<evidence type="ECO:0000256" key="2">
    <source>
        <dbReference type="ARBA" id="ARBA00023012"/>
    </source>
</evidence>
<evidence type="ECO:0000256" key="4">
    <source>
        <dbReference type="PROSITE-ProRule" id="PRU00169"/>
    </source>
</evidence>
<feature type="DNA-binding region" description="OmpR/PhoB-type" evidence="5">
    <location>
        <begin position="145"/>
        <end position="242"/>
    </location>
</feature>
<dbReference type="AlphaFoldDB" id="A0A1N7QI16"/>
<dbReference type="InterPro" id="IPR001867">
    <property type="entry name" value="OmpR/PhoB-type_DNA-bd"/>
</dbReference>
<dbReference type="GO" id="GO:0005829">
    <property type="term" value="C:cytosol"/>
    <property type="evidence" value="ECO:0007669"/>
    <property type="project" value="TreeGrafter"/>
</dbReference>
<dbReference type="InterPro" id="IPR039420">
    <property type="entry name" value="WalR-like"/>
</dbReference>
<proteinExistence type="predicted"/>
<dbReference type="PROSITE" id="PS51755">
    <property type="entry name" value="OMPR_PHOB"/>
    <property type="match status" value="1"/>
</dbReference>
<protein>
    <submittedName>
        <fullName evidence="8">DNA-binding response regulator, OmpR family, contains REC and winged-helix (WHTH) domain</fullName>
    </submittedName>
</protein>
<dbReference type="GO" id="GO:0006355">
    <property type="term" value="P:regulation of DNA-templated transcription"/>
    <property type="evidence" value="ECO:0007669"/>
    <property type="project" value="InterPro"/>
</dbReference>
<dbReference type="GO" id="GO:0000976">
    <property type="term" value="F:transcription cis-regulatory region binding"/>
    <property type="evidence" value="ECO:0007669"/>
    <property type="project" value="TreeGrafter"/>
</dbReference>
<evidence type="ECO:0000259" key="6">
    <source>
        <dbReference type="PROSITE" id="PS50110"/>
    </source>
</evidence>
<reference evidence="9" key="1">
    <citation type="submission" date="2017-01" db="EMBL/GenBank/DDBJ databases">
        <authorList>
            <person name="Varghese N."/>
            <person name="Submissions S."/>
        </authorList>
    </citation>
    <scope>NUCLEOTIDE SEQUENCE [LARGE SCALE GENOMIC DNA]</scope>
    <source>
        <strain evidence="9">DSM 18017</strain>
    </source>
</reference>
<evidence type="ECO:0000256" key="5">
    <source>
        <dbReference type="PROSITE-ProRule" id="PRU01091"/>
    </source>
</evidence>
<dbReference type="CDD" id="cd17574">
    <property type="entry name" value="REC_OmpR"/>
    <property type="match status" value="1"/>
</dbReference>
<dbReference type="CDD" id="cd00383">
    <property type="entry name" value="trans_reg_C"/>
    <property type="match status" value="1"/>
</dbReference>
<evidence type="ECO:0000256" key="3">
    <source>
        <dbReference type="ARBA" id="ARBA00023125"/>
    </source>
</evidence>
<dbReference type="GO" id="GO:0000156">
    <property type="term" value="F:phosphorelay response regulator activity"/>
    <property type="evidence" value="ECO:0007669"/>
    <property type="project" value="TreeGrafter"/>
</dbReference>
<dbReference type="SUPFAM" id="SSF46894">
    <property type="entry name" value="C-terminal effector domain of the bipartite response regulators"/>
    <property type="match status" value="1"/>
</dbReference>
<dbReference type="InterPro" id="IPR011006">
    <property type="entry name" value="CheY-like_superfamily"/>
</dbReference>
<feature type="modified residue" description="4-aspartylphosphate" evidence="4">
    <location>
        <position position="71"/>
    </location>
</feature>
<dbReference type="InterPro" id="IPR036388">
    <property type="entry name" value="WH-like_DNA-bd_sf"/>
</dbReference>
<evidence type="ECO:0000313" key="8">
    <source>
        <dbReference type="EMBL" id="SIT22522.1"/>
    </source>
</evidence>
<accession>A0A1N7QI16</accession>
<gene>
    <name evidence="8" type="ORF">SAMN05421786_11080</name>
</gene>
<dbReference type="STRING" id="373668.SAMN05421786_11080"/>
<evidence type="ECO:0000259" key="7">
    <source>
        <dbReference type="PROSITE" id="PS51755"/>
    </source>
</evidence>
<dbReference type="SMART" id="SM00862">
    <property type="entry name" value="Trans_reg_C"/>
    <property type="match status" value="1"/>
</dbReference>
<dbReference type="Gene3D" id="3.40.50.2300">
    <property type="match status" value="1"/>
</dbReference>
<dbReference type="Proteomes" id="UP000186744">
    <property type="component" value="Unassembled WGS sequence"/>
</dbReference>
<name>A0A1N7QI16_9FLAO</name>
<dbReference type="SMART" id="SM00448">
    <property type="entry name" value="REC"/>
    <property type="match status" value="1"/>
</dbReference>
<dbReference type="PANTHER" id="PTHR48111:SF40">
    <property type="entry name" value="PHOSPHATE REGULON TRANSCRIPTIONAL REGULATORY PROTEIN PHOB"/>
    <property type="match status" value="1"/>
</dbReference>
<keyword evidence="9" id="KW-1185">Reference proteome</keyword>
<keyword evidence="3 5" id="KW-0238">DNA-binding</keyword>
<keyword evidence="1 4" id="KW-0597">Phosphoprotein</keyword>
<dbReference type="InterPro" id="IPR016032">
    <property type="entry name" value="Sig_transdc_resp-reg_C-effctor"/>
</dbReference>
<sequence>MFPASPAKEVPLKYSSLMKTKILLAEDDPDFGMILKQYLELEDFEVDWFQNPEDIIPLLSSDFPFHMGILDVMMPNIDGFSLAKMILKEKKDFPLLFLTAKNQKIDRLTGLKIGADDYIAKPCDPEELVLRIKNILKRTTPAIVENHVNIGQYSLDTKKLLLSHPNGNVRMTIREQELLLYLLKHNHSTITRDEILDQLWETNDYFTGRSLDVFISRLRKYFSHDPEVKIQSLRGIGFEIDFPVNSY</sequence>
<dbReference type="Gene3D" id="1.10.10.10">
    <property type="entry name" value="Winged helix-like DNA-binding domain superfamily/Winged helix DNA-binding domain"/>
    <property type="match status" value="1"/>
</dbReference>